<protein>
    <recommendedName>
        <fullName evidence="1">DUF6457 domain-containing protein</fullName>
    </recommendedName>
</protein>
<dbReference type="RefSeq" id="WP_124972110.1">
    <property type="nucleotide sequence ID" value="NZ_RQVS01000007.1"/>
</dbReference>
<reference evidence="2 3" key="1">
    <citation type="submission" date="2018-11" db="EMBL/GenBank/DDBJ databases">
        <title>YIM 102482-1 draft genome.</title>
        <authorList>
            <person name="Li G."/>
            <person name="Jiang Y."/>
        </authorList>
    </citation>
    <scope>NUCLEOTIDE SEQUENCE [LARGE SCALE GENOMIC DNA]</scope>
    <source>
        <strain evidence="2 3">YIM 102482-1</strain>
    </source>
</reference>
<name>A0A3P3VWN7_9MICO</name>
<accession>A0A3P3VWN7</accession>
<evidence type="ECO:0000313" key="3">
    <source>
        <dbReference type="Proteomes" id="UP000274391"/>
    </source>
</evidence>
<dbReference type="Proteomes" id="UP000274391">
    <property type="component" value="Unassembled WGS sequence"/>
</dbReference>
<organism evidence="2 3">
    <name type="scientific">Gulosibacter macacae</name>
    <dbReference type="NCBI Taxonomy" id="2488791"/>
    <lineage>
        <taxon>Bacteria</taxon>
        <taxon>Bacillati</taxon>
        <taxon>Actinomycetota</taxon>
        <taxon>Actinomycetes</taxon>
        <taxon>Micrococcales</taxon>
        <taxon>Microbacteriaceae</taxon>
        <taxon>Gulosibacter</taxon>
    </lineage>
</organism>
<dbReference type="Pfam" id="PF20058">
    <property type="entry name" value="DUF6457"/>
    <property type="match status" value="1"/>
</dbReference>
<dbReference type="EMBL" id="RQVS01000007">
    <property type="protein sequence ID" value="RRJ86854.1"/>
    <property type="molecule type" value="Genomic_DNA"/>
</dbReference>
<sequence length="85" mass="8846">MPELPEHLAEWVEIAAPALGLEAEEVPIAELLSLTGVVAHGVVRPAAPVTSFLLGLALGRGTIDSAAAGDARLRELVAAWQERGK</sequence>
<gene>
    <name evidence="2" type="ORF">EG850_07485</name>
</gene>
<dbReference type="InterPro" id="IPR045598">
    <property type="entry name" value="DUF6457"/>
</dbReference>
<comment type="caution">
    <text evidence="2">The sequence shown here is derived from an EMBL/GenBank/DDBJ whole genome shotgun (WGS) entry which is preliminary data.</text>
</comment>
<feature type="domain" description="DUF6457" evidence="1">
    <location>
        <begin position="5"/>
        <end position="83"/>
    </location>
</feature>
<dbReference type="OrthoDB" id="4735656at2"/>
<proteinExistence type="predicted"/>
<dbReference type="AlphaFoldDB" id="A0A3P3VWN7"/>
<evidence type="ECO:0000313" key="2">
    <source>
        <dbReference type="EMBL" id="RRJ86854.1"/>
    </source>
</evidence>
<keyword evidence="3" id="KW-1185">Reference proteome</keyword>
<evidence type="ECO:0000259" key="1">
    <source>
        <dbReference type="Pfam" id="PF20058"/>
    </source>
</evidence>